<evidence type="ECO:0000256" key="11">
    <source>
        <dbReference type="ARBA" id="ARBA00047944"/>
    </source>
</evidence>
<evidence type="ECO:0000256" key="9">
    <source>
        <dbReference type="ARBA" id="ARBA00022691"/>
    </source>
</evidence>
<dbReference type="EMBL" id="CAJEWD010000008">
    <property type="protein sequence ID" value="CAD2078288.1"/>
    <property type="molecule type" value="Genomic_DNA"/>
</dbReference>
<dbReference type="InterPro" id="IPR029026">
    <property type="entry name" value="tRNA_m1G_MTases_N"/>
</dbReference>
<feature type="domain" description="Ribosomal RNA small subunit methyltransferase E methyltransferase" evidence="13">
    <location>
        <begin position="71"/>
        <end position="233"/>
    </location>
</feature>
<dbReference type="Gene3D" id="3.40.1280.10">
    <property type="match status" value="1"/>
</dbReference>
<dbReference type="InterPro" id="IPR046887">
    <property type="entry name" value="RsmE_PUA-like"/>
</dbReference>
<protein>
    <recommendedName>
        <fullName evidence="4 12">Ribosomal RNA small subunit methyltransferase E</fullName>
        <ecNumber evidence="3 12">2.1.1.193</ecNumber>
    </recommendedName>
</protein>
<dbReference type="Pfam" id="PF04452">
    <property type="entry name" value="Methyltrans_RNA"/>
    <property type="match status" value="1"/>
</dbReference>
<dbReference type="InterPro" id="IPR046886">
    <property type="entry name" value="RsmE_MTase_dom"/>
</dbReference>
<evidence type="ECO:0000256" key="10">
    <source>
        <dbReference type="ARBA" id="ARBA00025699"/>
    </source>
</evidence>
<dbReference type="RefSeq" id="WP_185125847.1">
    <property type="nucleotide sequence ID" value="NZ_CAJEWD010000008.1"/>
</dbReference>
<dbReference type="InterPro" id="IPR015947">
    <property type="entry name" value="PUA-like_sf"/>
</dbReference>
<dbReference type="InterPro" id="IPR029028">
    <property type="entry name" value="Alpha/beta_knot_MTases"/>
</dbReference>
<accession>A0A6V7RLB7</accession>
<evidence type="ECO:0000256" key="2">
    <source>
        <dbReference type="ARBA" id="ARBA00005528"/>
    </source>
</evidence>
<dbReference type="NCBIfam" id="TIGR00046">
    <property type="entry name" value="RsmE family RNA methyltransferase"/>
    <property type="match status" value="1"/>
</dbReference>
<dbReference type="EC" id="2.1.1.193" evidence="3 12"/>
<keyword evidence="8 12" id="KW-0808">Transferase</keyword>
<comment type="function">
    <text evidence="10 12">Specifically methylates the N3 position of the uracil ring of uridine 1498 (m3U1498) in 16S rRNA. Acts on the fully assembled 30S ribosomal subunit.</text>
</comment>
<keyword evidence="5 12" id="KW-0963">Cytoplasm</keyword>
<comment type="catalytic activity">
    <reaction evidence="11 12">
        <text>uridine(1498) in 16S rRNA + S-adenosyl-L-methionine = N(3)-methyluridine(1498) in 16S rRNA + S-adenosyl-L-homocysteine + H(+)</text>
        <dbReference type="Rhea" id="RHEA:42920"/>
        <dbReference type="Rhea" id="RHEA-COMP:10283"/>
        <dbReference type="Rhea" id="RHEA-COMP:10284"/>
        <dbReference type="ChEBI" id="CHEBI:15378"/>
        <dbReference type="ChEBI" id="CHEBI:57856"/>
        <dbReference type="ChEBI" id="CHEBI:59789"/>
        <dbReference type="ChEBI" id="CHEBI:65315"/>
        <dbReference type="ChEBI" id="CHEBI:74502"/>
        <dbReference type="EC" id="2.1.1.193"/>
    </reaction>
</comment>
<dbReference type="PANTHER" id="PTHR30027">
    <property type="entry name" value="RIBOSOMAL RNA SMALL SUBUNIT METHYLTRANSFERASE E"/>
    <property type="match status" value="1"/>
</dbReference>
<dbReference type="SUPFAM" id="SSF75217">
    <property type="entry name" value="alpha/beta knot"/>
    <property type="match status" value="1"/>
</dbReference>
<comment type="subcellular location">
    <subcellularLocation>
        <location evidence="1 12">Cytoplasm</location>
    </subcellularLocation>
</comment>
<evidence type="ECO:0000313" key="15">
    <source>
        <dbReference type="EMBL" id="CAD2078288.1"/>
    </source>
</evidence>
<dbReference type="CDD" id="cd18084">
    <property type="entry name" value="RsmE-like"/>
    <property type="match status" value="1"/>
</dbReference>
<dbReference type="PANTHER" id="PTHR30027:SF3">
    <property type="entry name" value="16S RRNA (URACIL(1498)-N(3))-METHYLTRANSFERASE"/>
    <property type="match status" value="1"/>
</dbReference>
<dbReference type="GO" id="GO:0005737">
    <property type="term" value="C:cytoplasm"/>
    <property type="evidence" value="ECO:0007669"/>
    <property type="project" value="UniProtKB-SubCell"/>
</dbReference>
<dbReference type="InterPro" id="IPR006700">
    <property type="entry name" value="RsmE"/>
</dbReference>
<evidence type="ECO:0000256" key="1">
    <source>
        <dbReference type="ARBA" id="ARBA00004496"/>
    </source>
</evidence>
<sequence length="238" mass="27204">MQRYFVKEELSVDQTYEMDSEHRHHIINVMRSNVDDVFTVVDSHSQAYLVKLNSIDPLAYQVVEKVDHVVEMPVNITIFSPLLKGDKMDIVIQKSTELGAHAFVLYKAERSVVRLNSKKESNRLERFEKIATEAAEQSKRLHIPTIRFDGTLKEIDFSSFDTVLFAYENNNFKGQKIRDVLRDTEAKNIAFIFGPEGGFTDKEVDDFKDANNITLGPRILRAETAPLYALSVIASCIE</sequence>
<evidence type="ECO:0000256" key="12">
    <source>
        <dbReference type="PIRNR" id="PIRNR015601"/>
    </source>
</evidence>
<dbReference type="GO" id="GO:0070475">
    <property type="term" value="P:rRNA base methylation"/>
    <property type="evidence" value="ECO:0007669"/>
    <property type="project" value="TreeGrafter"/>
</dbReference>
<keyword evidence="7 12" id="KW-0489">Methyltransferase</keyword>
<gene>
    <name evidence="15" type="primary">rsmE</name>
    <name evidence="15" type="ORF">JEODO184_01342</name>
</gene>
<evidence type="ECO:0000256" key="4">
    <source>
        <dbReference type="ARBA" id="ARBA00013673"/>
    </source>
</evidence>
<feature type="domain" description="Ribosomal RNA small subunit methyltransferase E PUA-like" evidence="14">
    <location>
        <begin position="24"/>
        <end position="63"/>
    </location>
</feature>
<keyword evidence="6 12" id="KW-0698">rRNA processing</keyword>
<name>A0A6V7RLB7_9STAP</name>
<dbReference type="AlphaFoldDB" id="A0A6V7RLB7"/>
<evidence type="ECO:0000256" key="8">
    <source>
        <dbReference type="ARBA" id="ARBA00022679"/>
    </source>
</evidence>
<evidence type="ECO:0000256" key="7">
    <source>
        <dbReference type="ARBA" id="ARBA00022603"/>
    </source>
</evidence>
<keyword evidence="9 12" id="KW-0949">S-adenosyl-L-methionine</keyword>
<evidence type="ECO:0000256" key="3">
    <source>
        <dbReference type="ARBA" id="ARBA00012328"/>
    </source>
</evidence>
<comment type="caution">
    <text evidence="15">The sequence shown here is derived from an EMBL/GenBank/DDBJ whole genome shotgun (WGS) entry which is preliminary data.</text>
</comment>
<proteinExistence type="inferred from homology"/>
<dbReference type="GO" id="GO:0070042">
    <property type="term" value="F:rRNA (uridine-N3-)-methyltransferase activity"/>
    <property type="evidence" value="ECO:0007669"/>
    <property type="project" value="TreeGrafter"/>
</dbReference>
<dbReference type="PIRSF" id="PIRSF015601">
    <property type="entry name" value="MTase_slr0722"/>
    <property type="match status" value="1"/>
</dbReference>
<comment type="similarity">
    <text evidence="2 12">Belongs to the RNA methyltransferase RsmE family.</text>
</comment>
<evidence type="ECO:0000256" key="6">
    <source>
        <dbReference type="ARBA" id="ARBA00022552"/>
    </source>
</evidence>
<organism evidence="15 16">
    <name type="scientific">Jeotgalicoccus meleagridis</name>
    <dbReference type="NCBI Taxonomy" id="2759181"/>
    <lineage>
        <taxon>Bacteria</taxon>
        <taxon>Bacillati</taxon>
        <taxon>Bacillota</taxon>
        <taxon>Bacilli</taxon>
        <taxon>Bacillales</taxon>
        <taxon>Staphylococcaceae</taxon>
        <taxon>Jeotgalicoccus</taxon>
    </lineage>
</organism>
<reference evidence="15 16" key="1">
    <citation type="submission" date="2020-07" db="EMBL/GenBank/DDBJ databases">
        <authorList>
            <person name="Criscuolo A."/>
        </authorList>
    </citation>
    <scope>NUCLEOTIDE SEQUENCE [LARGE SCALE GENOMIC DNA]</scope>
    <source>
        <strain evidence="15">CIP111649</strain>
    </source>
</reference>
<evidence type="ECO:0000256" key="5">
    <source>
        <dbReference type="ARBA" id="ARBA00022490"/>
    </source>
</evidence>
<dbReference type="Pfam" id="PF20260">
    <property type="entry name" value="PUA_4"/>
    <property type="match status" value="1"/>
</dbReference>
<keyword evidence="16" id="KW-1185">Reference proteome</keyword>
<evidence type="ECO:0000259" key="13">
    <source>
        <dbReference type="Pfam" id="PF04452"/>
    </source>
</evidence>
<evidence type="ECO:0000259" key="14">
    <source>
        <dbReference type="Pfam" id="PF20260"/>
    </source>
</evidence>
<dbReference type="Proteomes" id="UP000589351">
    <property type="component" value="Unassembled WGS sequence"/>
</dbReference>
<dbReference type="SUPFAM" id="SSF88697">
    <property type="entry name" value="PUA domain-like"/>
    <property type="match status" value="1"/>
</dbReference>
<evidence type="ECO:0000313" key="16">
    <source>
        <dbReference type="Proteomes" id="UP000589351"/>
    </source>
</evidence>